<organism evidence="2">
    <name type="scientific">Cereibacter sphaeroides (strain ATCC 17025 / ATH 2.4.3)</name>
    <name type="common">Rhodobacter sphaeroides</name>
    <dbReference type="NCBI Taxonomy" id="349102"/>
    <lineage>
        <taxon>Bacteria</taxon>
        <taxon>Pseudomonadati</taxon>
        <taxon>Pseudomonadota</taxon>
        <taxon>Alphaproteobacteria</taxon>
        <taxon>Rhodobacterales</taxon>
        <taxon>Paracoccaceae</taxon>
        <taxon>Cereibacter</taxon>
    </lineage>
</organism>
<feature type="coiled-coil region" evidence="1">
    <location>
        <begin position="52"/>
        <end position="79"/>
    </location>
</feature>
<dbReference type="STRING" id="349102.Rsph17025_0447"/>
<gene>
    <name evidence="2" type="ordered locus">Rsph17025_0447</name>
</gene>
<dbReference type="EMBL" id="CP000661">
    <property type="protein sequence ID" value="ABP69353.1"/>
    <property type="molecule type" value="Genomic_DNA"/>
</dbReference>
<dbReference type="KEGG" id="rsq:Rsph17025_0447"/>
<accession>A4WPN9</accession>
<reference evidence="2" key="1">
    <citation type="submission" date="2007-04" db="EMBL/GenBank/DDBJ databases">
        <title>Complete sequence of chromosome of Rhodobacter sphaeroides ATCC 17025.</title>
        <authorList>
            <consortium name="US DOE Joint Genome Institute"/>
            <person name="Copeland A."/>
            <person name="Lucas S."/>
            <person name="Lapidus A."/>
            <person name="Barry K."/>
            <person name="Detter J.C."/>
            <person name="Glavina del Rio T."/>
            <person name="Hammon N."/>
            <person name="Israni S."/>
            <person name="Dalin E."/>
            <person name="Tice H."/>
            <person name="Pitluck S."/>
            <person name="Chertkov O."/>
            <person name="Brettin T."/>
            <person name="Bruce D."/>
            <person name="Han C."/>
            <person name="Schmutz J."/>
            <person name="Larimer F."/>
            <person name="Land M."/>
            <person name="Hauser L."/>
            <person name="Kyrpides N."/>
            <person name="Kim E."/>
            <person name="Richardson P."/>
            <person name="Mackenzie C."/>
            <person name="Choudhary M."/>
            <person name="Donohue T.J."/>
            <person name="Kaplan S."/>
        </authorList>
    </citation>
    <scope>NUCLEOTIDE SEQUENCE [LARGE SCALE GENOMIC DNA]</scope>
    <source>
        <strain evidence="2">ATCC 17025</strain>
    </source>
</reference>
<name>A4WPN9_CERS5</name>
<dbReference type="HOGENOM" id="CLU_2571616_0_0_5"/>
<evidence type="ECO:0000313" key="2">
    <source>
        <dbReference type="EMBL" id="ABP69353.1"/>
    </source>
</evidence>
<evidence type="ECO:0000256" key="1">
    <source>
        <dbReference type="SAM" id="Coils"/>
    </source>
</evidence>
<proteinExistence type="predicted"/>
<keyword evidence="1" id="KW-0175">Coiled coil</keyword>
<dbReference type="AlphaFoldDB" id="A4WPN9"/>
<sequence length="81" mass="9413">MVAGLFTFIGGLIVWAVRLENMGHGNAAEIRRLWRQREEDLHAQREAREATNRLIAEKHQEQSEQLRELRADIKALLHRAS</sequence>
<protein>
    <submittedName>
        <fullName evidence="2">Uncharacterized protein</fullName>
    </submittedName>
</protein>